<comment type="caution">
    <text evidence="2">The sequence shown here is derived from an EMBL/GenBank/DDBJ whole genome shotgun (WGS) entry which is preliminary data.</text>
</comment>
<keyword evidence="3" id="KW-1185">Reference proteome</keyword>
<accession>A0A4R5B8J0</accession>
<dbReference type="Gene3D" id="1.10.260.40">
    <property type="entry name" value="lambda repressor-like DNA-binding domains"/>
    <property type="match status" value="1"/>
</dbReference>
<dbReference type="SUPFAM" id="SSF47413">
    <property type="entry name" value="lambda repressor-like DNA-binding domains"/>
    <property type="match status" value="1"/>
</dbReference>
<sequence>MSRADALRPDFSLWHLIAVELRRLRQLHRLSGAALAVILDCDRSTVARYESGDVQLPIARARILDREWGMPGFFENLVKHAKNAQDLDWWETFKEYERRATLIKTYEPSLIPGLLQREAYARAVFTASRRMDADEAVAERLARQEILTRRDPCKLMAILDTAAVLRVFGDVDVMRDQLSYLLEVFDRPNVYLRVTSDRLIGYGGVGGGFTVMQTPTGDLGFANYGTTAHMSLDPADIQEQAIRYDQIGMFSLTIEASRAFVAKTLDSLS</sequence>
<dbReference type="SMART" id="SM00530">
    <property type="entry name" value="HTH_XRE"/>
    <property type="match status" value="1"/>
</dbReference>
<dbReference type="InterPro" id="IPR001387">
    <property type="entry name" value="Cro/C1-type_HTH"/>
</dbReference>
<feature type="domain" description="HTH cro/C1-type" evidence="1">
    <location>
        <begin position="21"/>
        <end position="52"/>
    </location>
</feature>
<dbReference type="Pfam" id="PF19054">
    <property type="entry name" value="DUF5753"/>
    <property type="match status" value="1"/>
</dbReference>
<reference evidence="2 3" key="1">
    <citation type="submission" date="2019-03" db="EMBL/GenBank/DDBJ databases">
        <title>Draft genome sequences of novel Actinobacteria.</title>
        <authorList>
            <person name="Sahin N."/>
            <person name="Ay H."/>
            <person name="Saygin H."/>
        </authorList>
    </citation>
    <scope>NUCLEOTIDE SEQUENCE [LARGE SCALE GENOMIC DNA]</scope>
    <source>
        <strain evidence="2 3">DSM 45941</strain>
    </source>
</reference>
<dbReference type="OrthoDB" id="3458881at2"/>
<dbReference type="EMBL" id="SMKY01000107">
    <property type="protein sequence ID" value="TDD79642.1"/>
    <property type="molecule type" value="Genomic_DNA"/>
</dbReference>
<evidence type="ECO:0000313" key="3">
    <source>
        <dbReference type="Proteomes" id="UP000295578"/>
    </source>
</evidence>
<dbReference type="PROSITE" id="PS50943">
    <property type="entry name" value="HTH_CROC1"/>
    <property type="match status" value="1"/>
</dbReference>
<organism evidence="2 3">
    <name type="scientific">Actinomadura darangshiensis</name>
    <dbReference type="NCBI Taxonomy" id="705336"/>
    <lineage>
        <taxon>Bacteria</taxon>
        <taxon>Bacillati</taxon>
        <taxon>Actinomycetota</taxon>
        <taxon>Actinomycetes</taxon>
        <taxon>Streptosporangiales</taxon>
        <taxon>Thermomonosporaceae</taxon>
        <taxon>Actinomadura</taxon>
    </lineage>
</organism>
<evidence type="ECO:0000259" key="1">
    <source>
        <dbReference type="PROSITE" id="PS50943"/>
    </source>
</evidence>
<dbReference type="Pfam" id="PF13560">
    <property type="entry name" value="HTH_31"/>
    <property type="match status" value="1"/>
</dbReference>
<dbReference type="Proteomes" id="UP000295578">
    <property type="component" value="Unassembled WGS sequence"/>
</dbReference>
<protein>
    <recommendedName>
        <fullName evidence="1">HTH cro/C1-type domain-containing protein</fullName>
    </recommendedName>
</protein>
<dbReference type="GO" id="GO:0003677">
    <property type="term" value="F:DNA binding"/>
    <property type="evidence" value="ECO:0007669"/>
    <property type="project" value="InterPro"/>
</dbReference>
<name>A0A4R5B8J0_9ACTN</name>
<dbReference type="InterPro" id="IPR043917">
    <property type="entry name" value="DUF5753"/>
</dbReference>
<evidence type="ECO:0000313" key="2">
    <source>
        <dbReference type="EMBL" id="TDD79642.1"/>
    </source>
</evidence>
<proteinExistence type="predicted"/>
<gene>
    <name evidence="2" type="ORF">E1293_22795</name>
</gene>
<dbReference type="InterPro" id="IPR010982">
    <property type="entry name" value="Lambda_DNA-bd_dom_sf"/>
</dbReference>
<dbReference type="RefSeq" id="WP_132199482.1">
    <property type="nucleotide sequence ID" value="NZ_SMKY01000107.1"/>
</dbReference>
<dbReference type="AlphaFoldDB" id="A0A4R5B8J0"/>